<evidence type="ECO:0000313" key="2">
    <source>
        <dbReference type="EMBL" id="AWL29571.1"/>
    </source>
</evidence>
<dbReference type="Proteomes" id="UP000245977">
    <property type="component" value="Chromosome"/>
</dbReference>
<dbReference type="EMBL" id="CP029397">
    <property type="protein sequence ID" value="AWL29571.1"/>
    <property type="molecule type" value="Genomic_DNA"/>
</dbReference>
<dbReference type="OrthoDB" id="9812539at2"/>
<gene>
    <name evidence="2" type="ORF">DJ533_13805</name>
</gene>
<dbReference type="RefSeq" id="WP_065994928.1">
    <property type="nucleotide sequence ID" value="NZ_CP029397.2"/>
</dbReference>
<dbReference type="InterPro" id="IPR021329">
    <property type="entry name" value="DUF2938"/>
</dbReference>
<reference evidence="2" key="1">
    <citation type="submission" date="2019-08" db="EMBL/GenBank/DDBJ databases">
        <title>The complete genome of Acinetobacter defluvii strain WCHAD010030.</title>
        <authorList>
            <person name="Hu Y."/>
            <person name="Qin J."/>
            <person name="Feng Y."/>
            <person name="Zong Z."/>
        </authorList>
    </citation>
    <scope>NUCLEOTIDE SEQUENCE</scope>
    <source>
        <strain evidence="2">WCHA30</strain>
    </source>
</reference>
<dbReference type="Pfam" id="PF11158">
    <property type="entry name" value="DUF2938"/>
    <property type="match status" value="1"/>
</dbReference>
<feature type="transmembrane region" description="Helical" evidence="1">
    <location>
        <begin position="34"/>
        <end position="51"/>
    </location>
</feature>
<organism evidence="2 3">
    <name type="scientific">Acinetobacter defluvii</name>
    <dbReference type="NCBI Taxonomy" id="1871111"/>
    <lineage>
        <taxon>Bacteria</taxon>
        <taxon>Pseudomonadati</taxon>
        <taxon>Pseudomonadota</taxon>
        <taxon>Gammaproteobacteria</taxon>
        <taxon>Moraxellales</taxon>
        <taxon>Moraxellaceae</taxon>
        <taxon>Acinetobacter</taxon>
    </lineage>
</organism>
<proteinExistence type="predicted"/>
<feature type="transmembrane region" description="Helical" evidence="1">
    <location>
        <begin position="7"/>
        <end position="28"/>
    </location>
</feature>
<evidence type="ECO:0000256" key="1">
    <source>
        <dbReference type="SAM" id="Phobius"/>
    </source>
</evidence>
<feature type="transmembrane region" description="Helical" evidence="1">
    <location>
        <begin position="71"/>
        <end position="93"/>
    </location>
</feature>
<accession>A0A2S2FF17</accession>
<protein>
    <submittedName>
        <fullName evidence="2">DUF2938 domain-containing protein</fullName>
    </submittedName>
</protein>
<dbReference type="KEGG" id="adv:DJ533_13805"/>
<keyword evidence="1" id="KW-0472">Membrane</keyword>
<evidence type="ECO:0000313" key="3">
    <source>
        <dbReference type="Proteomes" id="UP000245977"/>
    </source>
</evidence>
<keyword evidence="1" id="KW-1133">Transmembrane helix</keyword>
<feature type="transmembrane region" description="Helical" evidence="1">
    <location>
        <begin position="105"/>
        <end position="131"/>
    </location>
</feature>
<name>A0A2S2FF17_9GAMM</name>
<dbReference type="STRING" id="1871111.GCA_001704615_01048"/>
<keyword evidence="1" id="KW-0812">Transmembrane</keyword>
<feature type="transmembrane region" description="Helical" evidence="1">
    <location>
        <begin position="143"/>
        <end position="164"/>
    </location>
</feature>
<dbReference type="AlphaFoldDB" id="A0A2S2FF17"/>
<sequence>MNLLIVSFNVILIGIGATLLIDLCAVLLKKIFNIPTLNYAVVGRWVLIFLYSGKFKHQNIQQAPPQNFEHAFGWTLHYLIGIIFALCFILMVGTTWLQHPDLFSAIYFGIATAFFPFLIMQPCLGMGFFASKTAEPWKARLKSLVTHTLFGIGLFLSALIYQYLLI</sequence>
<keyword evidence="3" id="KW-1185">Reference proteome</keyword>